<dbReference type="RefSeq" id="WP_379664639.1">
    <property type="nucleotide sequence ID" value="NZ_JBHULH010000001.1"/>
</dbReference>
<dbReference type="Gene3D" id="1.10.260.40">
    <property type="entry name" value="lambda repressor-like DNA-binding domains"/>
    <property type="match status" value="1"/>
</dbReference>
<name>A0ABW5LMZ0_9FLAO</name>
<proteinExistence type="predicted"/>
<dbReference type="InterPro" id="IPR001387">
    <property type="entry name" value="Cro/C1-type_HTH"/>
</dbReference>
<accession>A0ABW5LMZ0</accession>
<gene>
    <name evidence="2" type="ORF">ACFSRZ_00945</name>
</gene>
<dbReference type="SMART" id="SM00530">
    <property type="entry name" value="HTH_XRE"/>
    <property type="match status" value="1"/>
</dbReference>
<dbReference type="Proteomes" id="UP001597508">
    <property type="component" value="Unassembled WGS sequence"/>
</dbReference>
<evidence type="ECO:0000313" key="3">
    <source>
        <dbReference type="Proteomes" id="UP001597508"/>
    </source>
</evidence>
<dbReference type="SUPFAM" id="SSF47413">
    <property type="entry name" value="lambda repressor-like DNA-binding domains"/>
    <property type="match status" value="1"/>
</dbReference>
<comment type="caution">
    <text evidence="2">The sequence shown here is derived from an EMBL/GenBank/DDBJ whole genome shotgun (WGS) entry which is preliminary data.</text>
</comment>
<sequence>MKKIKTFNYLKHYREQSGFSLQDIAGVLAMHPATLSRIESGIITPGIEVIFAYHFILDLSIEKLFKEHVIKVVKSCLSNAEDLQEKLLDQRSTTSIHKRLSLIEIIISRLEELESQYE</sequence>
<dbReference type="CDD" id="cd00093">
    <property type="entry name" value="HTH_XRE"/>
    <property type="match status" value="1"/>
</dbReference>
<dbReference type="InterPro" id="IPR010982">
    <property type="entry name" value="Lambda_DNA-bd_dom_sf"/>
</dbReference>
<evidence type="ECO:0000313" key="2">
    <source>
        <dbReference type="EMBL" id="MFD2565914.1"/>
    </source>
</evidence>
<evidence type="ECO:0000259" key="1">
    <source>
        <dbReference type="PROSITE" id="PS50943"/>
    </source>
</evidence>
<dbReference type="Pfam" id="PF13560">
    <property type="entry name" value="HTH_31"/>
    <property type="match status" value="1"/>
</dbReference>
<protein>
    <submittedName>
        <fullName evidence="2">Helix-turn-helix domain-containing protein</fullName>
    </submittedName>
</protein>
<organism evidence="2 3">
    <name type="scientific">Pseudotenacibaculum haliotis</name>
    <dbReference type="NCBI Taxonomy" id="1862138"/>
    <lineage>
        <taxon>Bacteria</taxon>
        <taxon>Pseudomonadati</taxon>
        <taxon>Bacteroidota</taxon>
        <taxon>Flavobacteriia</taxon>
        <taxon>Flavobacteriales</taxon>
        <taxon>Flavobacteriaceae</taxon>
        <taxon>Pseudotenacibaculum</taxon>
    </lineage>
</organism>
<reference evidence="3" key="1">
    <citation type="journal article" date="2019" name="Int. J. Syst. Evol. Microbiol.">
        <title>The Global Catalogue of Microorganisms (GCM) 10K type strain sequencing project: providing services to taxonomists for standard genome sequencing and annotation.</title>
        <authorList>
            <consortium name="The Broad Institute Genomics Platform"/>
            <consortium name="The Broad Institute Genome Sequencing Center for Infectious Disease"/>
            <person name="Wu L."/>
            <person name="Ma J."/>
        </authorList>
    </citation>
    <scope>NUCLEOTIDE SEQUENCE [LARGE SCALE GENOMIC DNA]</scope>
    <source>
        <strain evidence="3">KCTC 52127</strain>
    </source>
</reference>
<feature type="domain" description="HTH cro/C1-type" evidence="1">
    <location>
        <begin position="10"/>
        <end position="64"/>
    </location>
</feature>
<keyword evidence="3" id="KW-1185">Reference proteome</keyword>
<dbReference type="EMBL" id="JBHULH010000001">
    <property type="protein sequence ID" value="MFD2565914.1"/>
    <property type="molecule type" value="Genomic_DNA"/>
</dbReference>
<dbReference type="PROSITE" id="PS50943">
    <property type="entry name" value="HTH_CROC1"/>
    <property type="match status" value="1"/>
</dbReference>